<reference evidence="1 2" key="1">
    <citation type="submission" date="2016-04" db="EMBL/GenBank/DDBJ databases">
        <title>Genome analyses suggest a sexual origin of heterokaryosis in a supposedly ancient asexual fungus.</title>
        <authorList>
            <person name="Ropars J."/>
            <person name="Sedzielewska K."/>
            <person name="Noel J."/>
            <person name="Charron P."/>
            <person name="Farinelli L."/>
            <person name="Marton T."/>
            <person name="Kruger M."/>
            <person name="Pelin A."/>
            <person name="Brachmann A."/>
            <person name="Corradi N."/>
        </authorList>
    </citation>
    <scope>NUCLEOTIDE SEQUENCE [LARGE SCALE GENOMIC DNA]</scope>
    <source>
        <strain evidence="1 2">C2</strain>
    </source>
</reference>
<accession>A0A2N1MMP9</accession>
<protein>
    <submittedName>
        <fullName evidence="1">Uncharacterized protein</fullName>
    </submittedName>
</protein>
<organism evidence="1 2">
    <name type="scientific">Rhizophagus irregularis</name>
    <dbReference type="NCBI Taxonomy" id="588596"/>
    <lineage>
        <taxon>Eukaryota</taxon>
        <taxon>Fungi</taxon>
        <taxon>Fungi incertae sedis</taxon>
        <taxon>Mucoromycota</taxon>
        <taxon>Glomeromycotina</taxon>
        <taxon>Glomeromycetes</taxon>
        <taxon>Glomerales</taxon>
        <taxon>Glomeraceae</taxon>
        <taxon>Rhizophagus</taxon>
    </lineage>
</organism>
<comment type="caution">
    <text evidence="1">The sequence shown here is derived from an EMBL/GenBank/DDBJ whole genome shotgun (WGS) entry which is preliminary data.</text>
</comment>
<name>A0A2N1MMP9_9GLOM</name>
<dbReference type="VEuPathDB" id="FungiDB:RhiirFUN_026226"/>
<evidence type="ECO:0000313" key="2">
    <source>
        <dbReference type="Proteomes" id="UP000233469"/>
    </source>
</evidence>
<dbReference type="Proteomes" id="UP000233469">
    <property type="component" value="Unassembled WGS sequence"/>
</dbReference>
<reference evidence="1 2" key="2">
    <citation type="submission" date="2017-10" db="EMBL/GenBank/DDBJ databases">
        <title>Extensive intraspecific genome diversity in a model arbuscular mycorrhizal fungus.</title>
        <authorList>
            <person name="Chen E.C.H."/>
            <person name="Morin E."/>
            <person name="Baudet D."/>
            <person name="Noel J."/>
            <person name="Ndikumana S."/>
            <person name="Charron P."/>
            <person name="St-Onge C."/>
            <person name="Giorgi J."/>
            <person name="Grigoriev I.V."/>
            <person name="Roux C."/>
            <person name="Martin F.M."/>
            <person name="Corradi N."/>
        </authorList>
    </citation>
    <scope>NUCLEOTIDE SEQUENCE [LARGE SCALE GENOMIC DNA]</scope>
    <source>
        <strain evidence="1 2">C2</strain>
    </source>
</reference>
<dbReference type="VEuPathDB" id="FungiDB:RhiirA1_456201"/>
<evidence type="ECO:0000313" key="1">
    <source>
        <dbReference type="EMBL" id="PKK62911.1"/>
    </source>
</evidence>
<dbReference type="VEuPathDB" id="FungiDB:FUN_004265"/>
<proteinExistence type="predicted"/>
<dbReference type="EMBL" id="LLXL01001780">
    <property type="protein sequence ID" value="PKK62911.1"/>
    <property type="molecule type" value="Genomic_DNA"/>
</dbReference>
<sequence length="565" mass="65890">MDIQPQDNILSTIIPNVPLLPLSPSFSSTFAYSFSTKKINPYEVRDTRGCGTLYSTNKGRYFLIELDDTRYVDLRKKNFFNVCTNDIQMPNDHHRIFNSNSKKLNLLYLIRTYLTFVFNLNKQFSPAIIDKYFNHLRQLLIDKILAVKNRTTSLSAKNRQTKTFIRFSSGLHVIYLGYYFACGHIGNYNTSCQQPAAAVLSHNRRICNCHLLSYIKPGNKKRRTPKVPHDPSFYVHSRYPLPHNHGKNVHSSRLGISYYSITRRYNVWKGKDDFYLKNVMEPTSSNSKKGIKTSRISLGQVRPFLLDEHLHVYKKIQHAVEGRPPRTTDTWKIKMEKRLRKRTKNWHRCIAMRNKKKQCLPPLPENFTGNIISHYSNTHNINLSAYKVRRHYDLTGILEFTFGYLKARDRYCNYRNRIRPHTPLLVEDKVIETNNNNQETFFSDKLIMDFHRAHFAPNPPIQHQRPLTPEPDHLQSIKDGDERPIAKLRKHDFLDLFGGSSAFQQGDFDGHSLKGILQILSDQFPSAFDFGLECQVALILDCYYKYGWFYPVLSYGCEIESSLVG</sequence>
<dbReference type="AlphaFoldDB" id="A0A2N1MMP9"/>
<gene>
    <name evidence="1" type="ORF">RhiirC2_855373</name>
</gene>